<keyword evidence="3" id="KW-1185">Reference proteome</keyword>
<evidence type="ECO:0000313" key="2">
    <source>
        <dbReference type="EMBL" id="MDH6282895.1"/>
    </source>
</evidence>
<evidence type="ECO:0000256" key="1">
    <source>
        <dbReference type="SAM" id="MobiDB-lite"/>
    </source>
</evidence>
<reference evidence="2 3" key="1">
    <citation type="submission" date="2023-04" db="EMBL/GenBank/DDBJ databases">
        <title>Forest soil microbial communities from Buena Vista Peninsula, Colon Province, Panama.</title>
        <authorList>
            <person name="Bouskill N."/>
        </authorList>
    </citation>
    <scope>NUCLEOTIDE SEQUENCE [LARGE SCALE GENOMIC DNA]</scope>
    <source>
        <strain evidence="2 3">CFH S0262</strain>
    </source>
</reference>
<feature type="region of interest" description="Disordered" evidence="1">
    <location>
        <begin position="35"/>
        <end position="68"/>
    </location>
</feature>
<dbReference type="EMBL" id="JARXVC010000011">
    <property type="protein sequence ID" value="MDH6282895.1"/>
    <property type="molecule type" value="Genomic_DNA"/>
</dbReference>
<accession>A0ABT6MF77</accession>
<proteinExistence type="predicted"/>
<name>A0ABT6MF77_9NOCA</name>
<protein>
    <submittedName>
        <fullName evidence="2">Uncharacterized protein</fullName>
    </submittedName>
</protein>
<comment type="caution">
    <text evidence="2">The sequence shown here is derived from an EMBL/GenBank/DDBJ whole genome shotgun (WGS) entry which is preliminary data.</text>
</comment>
<gene>
    <name evidence="2" type="ORF">M2280_004132</name>
</gene>
<dbReference type="Proteomes" id="UP001160334">
    <property type="component" value="Unassembled WGS sequence"/>
</dbReference>
<organism evidence="2 3">
    <name type="scientific">Prescottella agglutinans</name>
    <dbReference type="NCBI Taxonomy" id="1644129"/>
    <lineage>
        <taxon>Bacteria</taxon>
        <taxon>Bacillati</taxon>
        <taxon>Actinomycetota</taxon>
        <taxon>Actinomycetes</taxon>
        <taxon>Mycobacteriales</taxon>
        <taxon>Nocardiaceae</taxon>
        <taxon>Prescottella</taxon>
    </lineage>
</organism>
<sequence length="68" mass="7578">MLVCDCGTFDRRHDYGCHGWRRPATRDGIRGANRRAVANPGPYTGPLAPDPWGWGARGITNPDKETQR</sequence>
<evidence type="ECO:0000313" key="3">
    <source>
        <dbReference type="Proteomes" id="UP001160334"/>
    </source>
</evidence>
<dbReference type="RefSeq" id="WP_280762176.1">
    <property type="nucleotide sequence ID" value="NZ_JARXVC010000011.1"/>
</dbReference>